<dbReference type="Proteomes" id="UP001412067">
    <property type="component" value="Unassembled WGS sequence"/>
</dbReference>
<sequence>MTVAKPDLGVVRLQRQRIGQISRRLYFNLGLGFFSKVYGVVGRRRSYPKAGGIGERGSSRSIFTL</sequence>
<comment type="caution">
    <text evidence="1">The sequence shown here is derived from an EMBL/GenBank/DDBJ whole genome shotgun (WGS) entry which is preliminary data.</text>
</comment>
<dbReference type="EMBL" id="JBBWWR010000015">
    <property type="protein sequence ID" value="KAK8949996.1"/>
    <property type="molecule type" value="Genomic_DNA"/>
</dbReference>
<proteinExistence type="predicted"/>
<evidence type="ECO:0000313" key="1">
    <source>
        <dbReference type="EMBL" id="KAK8949996.1"/>
    </source>
</evidence>
<organism evidence="1 2">
    <name type="scientific">Platanthera guangdongensis</name>
    <dbReference type="NCBI Taxonomy" id="2320717"/>
    <lineage>
        <taxon>Eukaryota</taxon>
        <taxon>Viridiplantae</taxon>
        <taxon>Streptophyta</taxon>
        <taxon>Embryophyta</taxon>
        <taxon>Tracheophyta</taxon>
        <taxon>Spermatophyta</taxon>
        <taxon>Magnoliopsida</taxon>
        <taxon>Liliopsida</taxon>
        <taxon>Asparagales</taxon>
        <taxon>Orchidaceae</taxon>
        <taxon>Orchidoideae</taxon>
        <taxon>Orchideae</taxon>
        <taxon>Orchidinae</taxon>
        <taxon>Platanthera</taxon>
    </lineage>
</organism>
<gene>
    <name evidence="1" type="ORF">KSP40_PGU021632</name>
</gene>
<evidence type="ECO:0008006" key="3">
    <source>
        <dbReference type="Google" id="ProtNLM"/>
    </source>
</evidence>
<name>A0ABR2LT26_9ASPA</name>
<keyword evidence="2" id="KW-1185">Reference proteome</keyword>
<protein>
    <recommendedName>
        <fullName evidence="3">Ribosomal protein L20</fullName>
    </recommendedName>
</protein>
<reference evidence="1 2" key="1">
    <citation type="journal article" date="2022" name="Nat. Plants">
        <title>Genomes of leafy and leafless Platanthera orchids illuminate the evolution of mycoheterotrophy.</title>
        <authorList>
            <person name="Li M.H."/>
            <person name="Liu K.W."/>
            <person name="Li Z."/>
            <person name="Lu H.C."/>
            <person name="Ye Q.L."/>
            <person name="Zhang D."/>
            <person name="Wang J.Y."/>
            <person name="Li Y.F."/>
            <person name="Zhong Z.M."/>
            <person name="Liu X."/>
            <person name="Yu X."/>
            <person name="Liu D.K."/>
            <person name="Tu X.D."/>
            <person name="Liu B."/>
            <person name="Hao Y."/>
            <person name="Liao X.Y."/>
            <person name="Jiang Y.T."/>
            <person name="Sun W.H."/>
            <person name="Chen J."/>
            <person name="Chen Y.Q."/>
            <person name="Ai Y."/>
            <person name="Zhai J.W."/>
            <person name="Wu S.S."/>
            <person name="Zhou Z."/>
            <person name="Hsiao Y.Y."/>
            <person name="Wu W.L."/>
            <person name="Chen Y.Y."/>
            <person name="Lin Y.F."/>
            <person name="Hsu J.L."/>
            <person name="Li C.Y."/>
            <person name="Wang Z.W."/>
            <person name="Zhao X."/>
            <person name="Zhong W.Y."/>
            <person name="Ma X.K."/>
            <person name="Ma L."/>
            <person name="Huang J."/>
            <person name="Chen G.Z."/>
            <person name="Huang M.Z."/>
            <person name="Huang L."/>
            <person name="Peng D.H."/>
            <person name="Luo Y.B."/>
            <person name="Zou S.Q."/>
            <person name="Chen S.P."/>
            <person name="Lan S."/>
            <person name="Tsai W.C."/>
            <person name="Van de Peer Y."/>
            <person name="Liu Z.J."/>
        </authorList>
    </citation>
    <scope>NUCLEOTIDE SEQUENCE [LARGE SCALE GENOMIC DNA]</scope>
    <source>
        <strain evidence="1">Lor288</strain>
    </source>
</reference>
<evidence type="ECO:0000313" key="2">
    <source>
        <dbReference type="Proteomes" id="UP001412067"/>
    </source>
</evidence>
<accession>A0ABR2LT26</accession>